<dbReference type="InterPro" id="IPR017927">
    <property type="entry name" value="FAD-bd_FR_type"/>
</dbReference>
<dbReference type="GO" id="GO:0010181">
    <property type="term" value="F:FMN binding"/>
    <property type="evidence" value="ECO:0007669"/>
    <property type="project" value="TreeGrafter"/>
</dbReference>
<dbReference type="PANTHER" id="PTHR19384:SF109">
    <property type="entry name" value="SULFITE REDUCTASE [NADPH] FLAVOPROTEIN COMPONENT"/>
    <property type="match status" value="1"/>
</dbReference>
<evidence type="ECO:0000256" key="18">
    <source>
        <dbReference type="SAM" id="MobiDB-lite"/>
    </source>
</evidence>
<accession>A0A383V0Q1</accession>
<dbReference type="GO" id="GO:0016903">
    <property type="term" value="F:oxidoreductase activity, acting on the aldehyde or oxo group of donors"/>
    <property type="evidence" value="ECO:0007669"/>
    <property type="project" value="InterPro"/>
</dbReference>
<dbReference type="SUPFAM" id="SSF63380">
    <property type="entry name" value="Riboflavin synthase domain-like"/>
    <property type="match status" value="1"/>
</dbReference>
<evidence type="ECO:0000256" key="7">
    <source>
        <dbReference type="ARBA" id="ARBA00022630"/>
    </source>
</evidence>
<evidence type="ECO:0000256" key="3">
    <source>
        <dbReference type="ARBA" id="ARBA00004774"/>
    </source>
</evidence>
<keyword evidence="14" id="KW-0408">Iron</keyword>
<dbReference type="PROSITE" id="PS51384">
    <property type="entry name" value="FAD_FR"/>
    <property type="match status" value="1"/>
</dbReference>
<dbReference type="GO" id="GO:0051539">
    <property type="term" value="F:4 iron, 4 sulfur cluster binding"/>
    <property type="evidence" value="ECO:0007669"/>
    <property type="project" value="UniProtKB-KW"/>
</dbReference>
<dbReference type="VEuPathDB" id="FungiDB:BLGHR1_16372"/>
<dbReference type="PANTHER" id="PTHR19384">
    <property type="entry name" value="NITRIC OXIDE SYNTHASE-RELATED"/>
    <property type="match status" value="1"/>
</dbReference>
<reference evidence="20 21" key="1">
    <citation type="submission" date="2017-11" db="EMBL/GenBank/DDBJ databases">
        <authorList>
            <person name="Kracher B."/>
        </authorList>
    </citation>
    <scope>NUCLEOTIDE SEQUENCE [LARGE SCALE GENOMIC DNA]</scope>
    <source>
        <strain evidence="20 21">RACE1</strain>
    </source>
</reference>
<dbReference type="Pfam" id="PF01558">
    <property type="entry name" value="POR"/>
    <property type="match status" value="1"/>
</dbReference>
<evidence type="ECO:0000256" key="4">
    <source>
        <dbReference type="ARBA" id="ARBA00012604"/>
    </source>
</evidence>
<dbReference type="Gene3D" id="3.40.50.970">
    <property type="match status" value="1"/>
</dbReference>
<dbReference type="InterPro" id="IPR003097">
    <property type="entry name" value="CysJ-like_FAD-binding"/>
</dbReference>
<dbReference type="InterPro" id="IPR039261">
    <property type="entry name" value="FNR_nucleotide-bd"/>
</dbReference>
<dbReference type="SUPFAM" id="SSF52922">
    <property type="entry name" value="TK C-terminal domain-like"/>
    <property type="match status" value="1"/>
</dbReference>
<keyword evidence="11" id="KW-0521">NADP</keyword>
<dbReference type="Pfam" id="PF00175">
    <property type="entry name" value="NAD_binding_1"/>
    <property type="match status" value="1"/>
</dbReference>
<evidence type="ECO:0000256" key="10">
    <source>
        <dbReference type="ARBA" id="ARBA00022827"/>
    </source>
</evidence>
<dbReference type="Gene3D" id="3.40.920.10">
    <property type="entry name" value="Pyruvate-ferredoxin oxidoreductase, PFOR, domain III"/>
    <property type="match status" value="1"/>
</dbReference>
<dbReference type="InterPro" id="IPR002869">
    <property type="entry name" value="Pyrv_flavodox_OxRed_cen"/>
</dbReference>
<dbReference type="GO" id="GO:0005829">
    <property type="term" value="C:cytosol"/>
    <property type="evidence" value="ECO:0007669"/>
    <property type="project" value="TreeGrafter"/>
</dbReference>
<keyword evidence="9" id="KW-0479">Metal-binding</keyword>
<dbReference type="EMBL" id="UNSH01000081">
    <property type="protein sequence ID" value="SZF05569.1"/>
    <property type="molecule type" value="Genomic_DNA"/>
</dbReference>
<dbReference type="InterPro" id="IPR019752">
    <property type="entry name" value="Pyrv/ketoisovalerate_OxRed_cat"/>
</dbReference>
<keyword evidence="7" id="KW-0285">Flavoprotein</keyword>
<protein>
    <recommendedName>
        <fullName evidence="4">assimilatory sulfite reductase (NADPH)</fullName>
        <ecNumber evidence="4">1.8.1.2</ecNumber>
    </recommendedName>
</protein>
<evidence type="ECO:0000256" key="11">
    <source>
        <dbReference type="ARBA" id="ARBA00022857"/>
    </source>
</evidence>
<evidence type="ECO:0000256" key="2">
    <source>
        <dbReference type="ARBA" id="ARBA00001974"/>
    </source>
</evidence>
<evidence type="ECO:0000256" key="9">
    <source>
        <dbReference type="ARBA" id="ARBA00022723"/>
    </source>
</evidence>
<keyword evidence="6" id="KW-0004">4Fe-4S</keyword>
<comment type="cofactor">
    <cofactor evidence="1">
        <name>FMN</name>
        <dbReference type="ChEBI" id="CHEBI:58210"/>
    </cofactor>
</comment>
<dbReference type="InterPro" id="IPR001433">
    <property type="entry name" value="OxRdtase_FAD/NAD-bd"/>
</dbReference>
<dbReference type="GO" id="GO:0050660">
    <property type="term" value="F:flavin adenine dinucleotide binding"/>
    <property type="evidence" value="ECO:0007669"/>
    <property type="project" value="TreeGrafter"/>
</dbReference>
<comment type="cofactor">
    <cofactor evidence="2">
        <name>FAD</name>
        <dbReference type="ChEBI" id="CHEBI:57692"/>
    </cofactor>
</comment>
<dbReference type="Gene3D" id="3.40.50.80">
    <property type="entry name" value="Nucleotide-binding domain of ferredoxin-NADP reductase (FNR) module"/>
    <property type="match status" value="1"/>
</dbReference>
<dbReference type="InterPro" id="IPR023173">
    <property type="entry name" value="NADPH_Cyt_P450_Rdtase_alpha"/>
</dbReference>
<evidence type="ECO:0000256" key="16">
    <source>
        <dbReference type="ARBA" id="ARBA00052219"/>
    </source>
</evidence>
<gene>
    <name evidence="20" type="ORF">BLGHR1_16372</name>
</gene>
<dbReference type="InterPro" id="IPR009014">
    <property type="entry name" value="Transketo_C/PFOR_II"/>
</dbReference>
<comment type="catalytic activity">
    <reaction evidence="16">
        <text>hydrogen sulfide + 3 NADP(+) + 3 H2O = sulfite + 3 NADPH + 4 H(+)</text>
        <dbReference type="Rhea" id="RHEA:13801"/>
        <dbReference type="ChEBI" id="CHEBI:15377"/>
        <dbReference type="ChEBI" id="CHEBI:15378"/>
        <dbReference type="ChEBI" id="CHEBI:17359"/>
        <dbReference type="ChEBI" id="CHEBI:29919"/>
        <dbReference type="ChEBI" id="CHEBI:57783"/>
        <dbReference type="ChEBI" id="CHEBI:58349"/>
        <dbReference type="EC" id="1.8.1.2"/>
    </reaction>
</comment>
<dbReference type="InterPro" id="IPR001709">
    <property type="entry name" value="Flavoprot_Pyr_Nucl_cyt_Rdtase"/>
</dbReference>
<dbReference type="GO" id="GO:0046872">
    <property type="term" value="F:metal ion binding"/>
    <property type="evidence" value="ECO:0007669"/>
    <property type="project" value="UniProtKB-KW"/>
</dbReference>
<evidence type="ECO:0000256" key="8">
    <source>
        <dbReference type="ARBA" id="ARBA00022643"/>
    </source>
</evidence>
<dbReference type="GO" id="GO:0004783">
    <property type="term" value="F:sulfite reductase (NADPH) activity"/>
    <property type="evidence" value="ECO:0007669"/>
    <property type="project" value="UniProtKB-EC"/>
</dbReference>
<evidence type="ECO:0000256" key="6">
    <source>
        <dbReference type="ARBA" id="ARBA00022485"/>
    </source>
</evidence>
<dbReference type="InterPro" id="IPR017938">
    <property type="entry name" value="Riboflavin_synthase-like_b-brl"/>
</dbReference>
<dbReference type="Pfam" id="PF00667">
    <property type="entry name" value="FAD_binding_1"/>
    <property type="match status" value="1"/>
</dbReference>
<keyword evidence="15" id="KW-0411">Iron-sulfur</keyword>
<name>A0A383V0Q1_BLUHO</name>
<dbReference type="SUPFAM" id="SSF53323">
    <property type="entry name" value="Pyruvate-ferredoxin oxidoreductase, PFOR, domain III"/>
    <property type="match status" value="1"/>
</dbReference>
<dbReference type="Gene3D" id="1.20.990.10">
    <property type="entry name" value="NADPH-cytochrome p450 Reductase, Chain A, domain 3"/>
    <property type="match status" value="1"/>
</dbReference>
<evidence type="ECO:0000256" key="13">
    <source>
        <dbReference type="ARBA" id="ARBA00023002"/>
    </source>
</evidence>
<evidence type="ECO:0000256" key="17">
    <source>
        <dbReference type="ARBA" id="ARBA00059320"/>
    </source>
</evidence>
<proteinExistence type="predicted"/>
<evidence type="ECO:0000313" key="20">
    <source>
        <dbReference type="EMBL" id="SZF05569.1"/>
    </source>
</evidence>
<evidence type="ECO:0000256" key="12">
    <source>
        <dbReference type="ARBA" id="ARBA00022982"/>
    </source>
</evidence>
<evidence type="ECO:0000256" key="5">
    <source>
        <dbReference type="ARBA" id="ARBA00022448"/>
    </source>
</evidence>
<dbReference type="EC" id="1.8.1.2" evidence="4"/>
<comment type="pathway">
    <text evidence="3">Sulfur metabolism; hydrogen sulfide biosynthesis; hydrogen sulfide from sulfite (NADPH route): step 1/1.</text>
</comment>
<organism evidence="20 21">
    <name type="scientific">Blumeria hordei</name>
    <name type="common">Barley powdery mildew</name>
    <name type="synonym">Blumeria graminis f. sp. hordei</name>
    <dbReference type="NCBI Taxonomy" id="2867405"/>
    <lineage>
        <taxon>Eukaryota</taxon>
        <taxon>Fungi</taxon>
        <taxon>Dikarya</taxon>
        <taxon>Ascomycota</taxon>
        <taxon>Pezizomycotina</taxon>
        <taxon>Leotiomycetes</taxon>
        <taxon>Erysiphales</taxon>
        <taxon>Erysiphaceae</taxon>
        <taxon>Blumeria</taxon>
    </lineage>
</organism>
<dbReference type="Proteomes" id="UP000275772">
    <property type="component" value="Unassembled WGS sequence"/>
</dbReference>
<feature type="region of interest" description="Disordered" evidence="18">
    <location>
        <begin position="1"/>
        <end position="42"/>
    </location>
</feature>
<dbReference type="FunFam" id="3.40.50.80:FF:000011">
    <property type="entry name" value="Sulfite reductase flavoprotein component"/>
    <property type="match status" value="1"/>
</dbReference>
<evidence type="ECO:0000256" key="15">
    <source>
        <dbReference type="ARBA" id="ARBA00023014"/>
    </source>
</evidence>
<sequence>MKYIPSDTSASSRVLEHGSLLRPKKNIQETTVDDTPDSTRDVEVDPHSFRKFSVKSSSLPFNQPIKYNSISKARYLTTQTLIQQVAYTFSDSIFCYSPESFDLDVAIKAWAISEAWNAGEYVPNIHSLQTRSGAGAIILGYISSQDFDETKRHIPQALIASSVSLLNLYSCLDQLSQHCSVTNPFVAHIAAVDYAPSASSGLVTDYTVALNVAEEFELGLVSSCSAFEAQHMALFSTILSTILPSIHVYDVLNMGYYTMRVTNVLDSSKLSRTYNNACDNLSTISSRADNATRVMCILNTLNYELGTAYNLFEYRGHGTPETVLVVFGSVESSLSGQVSEKLSAEGNKVGVISVRVYRPFAEDAFINTLPSSVKTIAVLGQVSNDTAVADASLNSKLFEAVMAAVVLSDGWVTQPSVVDLKYSRSEVFTPASIAAYFPHPTGKALGTRPLRLLGSDIEQYIFFDIEESASSTAPTVIGKLLSIDSPNNVAINQTYDNLIQGGTIRTDIRSSKRPFEAFYPIEEADVVYVGHEKLLSAIDIVKNIKQGGKLILKLPNVKDGEVQDKLSKLVMSEIKLKDVQLFLLDPSFSGPSQKDAAVETMVVEMAFLQVTRPELADYSSEKLALINGNVKIFQEVSYDLEKIIRPFKIPEMWTDIEVDQEVSELPCNISATSFTGIEKKTTVPALTHNYQSTVKSLVFKEVYDTRLELKPGLAVKTYEITVKENRRLTPLAYDRNIFHIEFDLGASGLIYNIGDSICVHAENNIKDVAHFISKYSLHADDIVKVSSHSNPSILVTRTIYQSLVQDIDIFGKPSKNFYQVLAGFASSEIEKKELLALAGPEGSAKFRRRAEVEAVTYADLLLEFKSAHPSFKEIIQIVPSLKRREYSIASCQAVNPDRLALMVLVVSWVDPRGRIRYGQASHYLSELSIGAKVVVSLKPSVMKLPVIDTVPLILTGLGTGIAPFRAFVQYRALQKSQGNDIGPILLYIGSRRQHEEYLYGEEWEAYYDAGVITYIGQAFSHDQPQKMYIHDRMRQSMQKIVEAYIRDDGVFYLSGPTWPVPEITKVLREAISMDAKISGRKIDPRKEIERLKGESRYVLQVY</sequence>
<comment type="function">
    <text evidence="17">This enzyme catalyzes the 6-electron reduction of sulfite to sulfide. This is one of several activities required for the biosynthesis of L-cysteine from sulfate.</text>
</comment>
<dbReference type="FunFam" id="1.20.990.10:FF:000010">
    <property type="entry name" value="Sulfite reductase [NADPH] flavoprotein component"/>
    <property type="match status" value="1"/>
</dbReference>
<dbReference type="FunFam" id="3.40.50.920:FF:000007">
    <property type="entry name" value="Pyruvate:ferredoxin (Flavodoxin) oxidoreductase"/>
    <property type="match status" value="1"/>
</dbReference>
<dbReference type="Gene3D" id="3.40.50.920">
    <property type="match status" value="1"/>
</dbReference>
<evidence type="ECO:0000256" key="14">
    <source>
        <dbReference type="ARBA" id="ARBA00023004"/>
    </source>
</evidence>
<feature type="compositionally biased region" description="Polar residues" evidence="18">
    <location>
        <begin position="1"/>
        <end position="12"/>
    </location>
</feature>
<keyword evidence="8" id="KW-0288">FMN</keyword>
<keyword evidence="12" id="KW-0249">Electron transport</keyword>
<dbReference type="AlphaFoldDB" id="A0A383V0Q1"/>
<keyword evidence="5" id="KW-0813">Transport</keyword>
<keyword evidence="13" id="KW-0560">Oxidoreductase</keyword>
<keyword evidence="10" id="KW-0274">FAD</keyword>
<evidence type="ECO:0000259" key="19">
    <source>
        <dbReference type="PROSITE" id="PS51384"/>
    </source>
</evidence>
<evidence type="ECO:0000256" key="1">
    <source>
        <dbReference type="ARBA" id="ARBA00001917"/>
    </source>
</evidence>
<dbReference type="PRINTS" id="PR00371">
    <property type="entry name" value="FPNCR"/>
</dbReference>
<evidence type="ECO:0000313" key="21">
    <source>
        <dbReference type="Proteomes" id="UP000275772"/>
    </source>
</evidence>
<feature type="domain" description="FAD-binding FR-type" evidence="19">
    <location>
        <begin position="715"/>
        <end position="946"/>
    </location>
</feature>
<dbReference type="SUPFAM" id="SSF52343">
    <property type="entry name" value="Ferredoxin reductase-like, C-terminal NADP-linked domain"/>
    <property type="match status" value="1"/>
</dbReference>
<dbReference type="FunFam" id="3.40.50.970:FF:000052">
    <property type="entry name" value="Sulfite reductase [NADPH] flavoprotein component"/>
    <property type="match status" value="1"/>
</dbReference>
<dbReference type="Gene3D" id="2.40.30.10">
    <property type="entry name" value="Translation factors"/>
    <property type="match status" value="1"/>
</dbReference>